<keyword evidence="2" id="KW-1185">Reference proteome</keyword>
<proteinExistence type="predicted"/>
<evidence type="ECO:0000313" key="1">
    <source>
        <dbReference type="EMBL" id="KAI4865247.1"/>
    </source>
</evidence>
<protein>
    <submittedName>
        <fullName evidence="1">Major facilitator superfamily MFS-1</fullName>
    </submittedName>
</protein>
<dbReference type="Proteomes" id="UP001497700">
    <property type="component" value="Unassembled WGS sequence"/>
</dbReference>
<accession>A0ACB9Z1R4</accession>
<name>A0ACB9Z1R4_9PEZI</name>
<reference evidence="1 2" key="1">
    <citation type="journal article" date="2022" name="New Phytol.">
        <title>Ecological generalism drives hyperdiversity of secondary metabolite gene clusters in xylarialean endophytes.</title>
        <authorList>
            <person name="Franco M.E.E."/>
            <person name="Wisecaver J.H."/>
            <person name="Arnold A.E."/>
            <person name="Ju Y.M."/>
            <person name="Slot J.C."/>
            <person name="Ahrendt S."/>
            <person name="Moore L.P."/>
            <person name="Eastman K.E."/>
            <person name="Scott K."/>
            <person name="Konkel Z."/>
            <person name="Mondo S.J."/>
            <person name="Kuo A."/>
            <person name="Hayes R.D."/>
            <person name="Haridas S."/>
            <person name="Andreopoulos B."/>
            <person name="Riley R."/>
            <person name="LaButti K."/>
            <person name="Pangilinan J."/>
            <person name="Lipzen A."/>
            <person name="Amirebrahimi M."/>
            <person name="Yan J."/>
            <person name="Adam C."/>
            <person name="Keymanesh K."/>
            <person name="Ng V."/>
            <person name="Louie K."/>
            <person name="Northen T."/>
            <person name="Drula E."/>
            <person name="Henrissat B."/>
            <person name="Hsieh H.M."/>
            <person name="Youens-Clark K."/>
            <person name="Lutzoni F."/>
            <person name="Miadlikowska J."/>
            <person name="Eastwood D.C."/>
            <person name="Hamelin R.C."/>
            <person name="Grigoriev I.V."/>
            <person name="U'Ren J.M."/>
        </authorList>
    </citation>
    <scope>NUCLEOTIDE SEQUENCE [LARGE SCALE GENOMIC DNA]</scope>
    <source>
        <strain evidence="1 2">CBS 119005</strain>
    </source>
</reference>
<dbReference type="EMBL" id="MU393474">
    <property type="protein sequence ID" value="KAI4865247.1"/>
    <property type="molecule type" value="Genomic_DNA"/>
</dbReference>
<evidence type="ECO:0000313" key="2">
    <source>
        <dbReference type="Proteomes" id="UP001497700"/>
    </source>
</evidence>
<organism evidence="1 2">
    <name type="scientific">Hypoxylon rubiginosum</name>
    <dbReference type="NCBI Taxonomy" id="110542"/>
    <lineage>
        <taxon>Eukaryota</taxon>
        <taxon>Fungi</taxon>
        <taxon>Dikarya</taxon>
        <taxon>Ascomycota</taxon>
        <taxon>Pezizomycotina</taxon>
        <taxon>Sordariomycetes</taxon>
        <taxon>Xylariomycetidae</taxon>
        <taxon>Xylariales</taxon>
        <taxon>Hypoxylaceae</taxon>
        <taxon>Hypoxylon</taxon>
    </lineage>
</organism>
<comment type="caution">
    <text evidence="1">The sequence shown here is derived from an EMBL/GenBank/DDBJ whole genome shotgun (WGS) entry which is preliminary data.</text>
</comment>
<gene>
    <name evidence="1" type="ORF">F4820DRAFT_458298</name>
</gene>
<sequence>MERDEEKAELDVAQVERQKTHLSDAVDGDVDEEEGKKIIWRIDRRLVVLVGGLYCVSLMDRTNLSAAAVAGMNEELNLTGNRYSVITLLFFVTYMIFQPPSTVVIRKVGPRIFLSTITLAWGAVMIGFGFTPSYQVLLALRLVLGAFEAGYFPGCVYLLSTWYTRYEVGRRYSVFYLLGCVASACSGILAFGLMQMDGLAGLSGWRWIFIIEGVITCCLASLGYWLLVDFPDSTRKSWRFLTERESAWIVRRVNADRGDVTVPKFSLISFLKGGLDLRVWSYGLIAFCTNTLTYSLAYFLPLILNTNLGFSKGASLCLVAPPYAFSGIYMYLISCVGDRYRLRGPILVLNMVIALIGLPILGWHPNNGIRYFGSFLVTAGSTTNIPVSLAYQANNIRGQWKRAFASASWVGFASLGGIAGSLVFRSQDAATGYRPGLYACIACCLLAILIVCVLDLTFYFDNKKADKGEKELETSHEEYQPDFRYTY</sequence>